<reference evidence="1" key="1">
    <citation type="submission" date="2022-08" db="EMBL/GenBank/DDBJ databases">
        <authorList>
            <person name="Deng Y."/>
            <person name="Han X.-F."/>
            <person name="Zhang Y.-Q."/>
        </authorList>
    </citation>
    <scope>NUCLEOTIDE SEQUENCE</scope>
    <source>
        <strain evidence="1">CPCC 203386</strain>
    </source>
</reference>
<evidence type="ECO:0000313" key="1">
    <source>
        <dbReference type="EMBL" id="MCS5736810.1"/>
    </source>
</evidence>
<evidence type="ECO:0000313" key="2">
    <source>
        <dbReference type="Proteomes" id="UP001165586"/>
    </source>
</evidence>
<gene>
    <name evidence="1" type="ORF">N1032_24050</name>
</gene>
<name>A0ABT2HA21_9MICO</name>
<keyword evidence="2" id="KW-1185">Reference proteome</keyword>
<accession>A0ABT2HA21</accession>
<sequence length="78" mass="8216">MLESAILKARKLVEAGVEASIPVINNAANYVAKATASTNQPTRRVDPLSLVNKKAYSMTDTTLNLVKGGTLNLTKATG</sequence>
<dbReference type="EMBL" id="JANLCJ010000194">
    <property type="protein sequence ID" value="MCS5736810.1"/>
    <property type="molecule type" value="Genomic_DNA"/>
</dbReference>
<proteinExistence type="predicted"/>
<dbReference type="Proteomes" id="UP001165586">
    <property type="component" value="Unassembled WGS sequence"/>
</dbReference>
<feature type="non-terminal residue" evidence="1">
    <location>
        <position position="78"/>
    </location>
</feature>
<dbReference type="RefSeq" id="WP_259542977.1">
    <property type="nucleotide sequence ID" value="NZ_JANLCJ010000194.1"/>
</dbReference>
<organism evidence="1 2">
    <name type="scientific">Herbiconiux daphne</name>
    <dbReference type="NCBI Taxonomy" id="2970914"/>
    <lineage>
        <taxon>Bacteria</taxon>
        <taxon>Bacillati</taxon>
        <taxon>Actinomycetota</taxon>
        <taxon>Actinomycetes</taxon>
        <taxon>Micrococcales</taxon>
        <taxon>Microbacteriaceae</taxon>
        <taxon>Herbiconiux</taxon>
    </lineage>
</organism>
<comment type="caution">
    <text evidence="1">The sequence shown here is derived from an EMBL/GenBank/DDBJ whole genome shotgun (WGS) entry which is preliminary data.</text>
</comment>
<protein>
    <submittedName>
        <fullName evidence="1">Uncharacterized protein</fullName>
    </submittedName>
</protein>